<feature type="compositionally biased region" description="Basic and acidic residues" evidence="1">
    <location>
        <begin position="563"/>
        <end position="592"/>
    </location>
</feature>
<dbReference type="AlphaFoldDB" id="A0A9Q8L5A7"/>
<reference evidence="3" key="2">
    <citation type="journal article" date="2022" name="Microb. Genom.">
        <title>A chromosome-scale genome assembly of the tomato pathogen Cladosporium fulvum reveals a compartmentalized genome architecture and the presence of a dispensable chromosome.</title>
        <authorList>
            <person name="Zaccaron A.Z."/>
            <person name="Chen L.H."/>
            <person name="Samaras A."/>
            <person name="Stergiopoulos I."/>
        </authorList>
    </citation>
    <scope>NUCLEOTIDE SEQUENCE</scope>
    <source>
        <strain evidence="3">Race5_Kim</strain>
    </source>
</reference>
<keyword evidence="4" id="KW-1185">Reference proteome</keyword>
<evidence type="ECO:0000313" key="4">
    <source>
        <dbReference type="Proteomes" id="UP000756132"/>
    </source>
</evidence>
<dbReference type="InterPro" id="IPR055936">
    <property type="entry name" value="DUF7514"/>
</dbReference>
<sequence>MGDRATPSPRVRVRPADLSNRRSSGSNSNSSPSRSATFQEPVSSISAAAQSVPQRPIPQSPKLQQQPPPPPNPNTSRSHTLSQPPAAGNQPQPIKDAVNTAFDQAPSANQMDQDFVKKLTEQVTEQVIKNLAAANIGGPGASPTVPPLYTQYGASPSSNASAARSPLHLSPLMSSTESFPPVSTPPSPRIHRDGRGRHPSPSPERPLSAAGSEHSRESRESAESMLSQQSTQSNRETTPRASQPDVLAGLRRTKTMQEGMPEELKKNKPGRRRGSTSEAASFRKDSKDSDSGYFDGYAKSRVKPASVAEEEEDDVPTTLEKIWQPLFDNGNPTVRLGQFLRGLAKHIIEDYEPRGSLVIPPHKMLRFLTETQVTGEHYPWLVIFGGRMSWTSISTMYRKLLCQHHLIQQQVHDAPVVPALTPMGFELFMTCLIQAHPDTEFERLSQAVRDMPISNADDSKERFPKELSRRLLPLDPNMQAEQRLISSMNHEPTLIRLERGASAMPPPPPPQTSAQPEQPAFRERERNPYSQSTPKSNAFDDDDPSPPSMPIERERQPYFAKEGSAKRYGPESDYARERDVDRDSNQKSREPSRPVTSKYRPELSSTNSGGQSSRQTSGGSQQAMYGNGGSTDPMAIPSQNSRSRMPSGPQQPHHGIYGKRRSPPPRSNFARSEPVDLGSIPASQYASNLHRDRYAGDQDEDASRHSSRRPLERSMNYTNDDEANGRPIPSRSGPSGPSGYDSGYGSAGGINNPLNNFAARNGMGDDRRRSWYPGMAPNTGPGASLSSGGTDVYGSSMGNAPQAYGSTGQY</sequence>
<feature type="compositionally biased region" description="Polar residues" evidence="1">
    <location>
        <begin position="36"/>
        <end position="53"/>
    </location>
</feature>
<feature type="compositionally biased region" description="Low complexity" evidence="1">
    <location>
        <begin position="154"/>
        <end position="166"/>
    </location>
</feature>
<feature type="compositionally biased region" description="Basic and acidic residues" evidence="1">
    <location>
        <begin position="213"/>
        <end position="222"/>
    </location>
</feature>
<feature type="domain" description="DUF7514" evidence="2">
    <location>
        <begin position="326"/>
        <end position="485"/>
    </location>
</feature>
<feature type="compositionally biased region" description="Polar residues" evidence="1">
    <location>
        <begin position="225"/>
        <end position="241"/>
    </location>
</feature>
<dbReference type="EMBL" id="CP090163">
    <property type="protein sequence ID" value="UJO11004.1"/>
    <property type="molecule type" value="Genomic_DNA"/>
</dbReference>
<feature type="compositionally biased region" description="Low complexity" evidence="1">
    <location>
        <begin position="725"/>
        <end position="744"/>
    </location>
</feature>
<gene>
    <name evidence="3" type="ORF">CLAFUR5_01453</name>
</gene>
<feature type="compositionally biased region" description="Basic and acidic residues" evidence="1">
    <location>
        <begin position="281"/>
        <end position="290"/>
    </location>
</feature>
<feature type="compositionally biased region" description="Low complexity" evidence="1">
    <location>
        <begin position="604"/>
        <end position="622"/>
    </location>
</feature>
<evidence type="ECO:0000256" key="1">
    <source>
        <dbReference type="SAM" id="MobiDB-lite"/>
    </source>
</evidence>
<dbReference type="GeneID" id="71981331"/>
<feature type="compositionally biased region" description="Basic and acidic residues" evidence="1">
    <location>
        <begin position="689"/>
        <end position="712"/>
    </location>
</feature>
<protein>
    <recommendedName>
        <fullName evidence="2">DUF7514 domain-containing protein</fullName>
    </recommendedName>
</protein>
<dbReference type="KEGG" id="ffu:CLAFUR5_01453"/>
<feature type="compositionally biased region" description="Polar residues" evidence="1">
    <location>
        <begin position="637"/>
        <end position="650"/>
    </location>
</feature>
<dbReference type="RefSeq" id="XP_047755370.1">
    <property type="nucleotide sequence ID" value="XM_047900601.1"/>
</dbReference>
<feature type="region of interest" description="Disordered" evidence="1">
    <location>
        <begin position="500"/>
        <end position="810"/>
    </location>
</feature>
<name>A0A9Q8L5A7_PASFU</name>
<proteinExistence type="predicted"/>
<feature type="region of interest" description="Disordered" evidence="1">
    <location>
        <begin position="133"/>
        <end position="314"/>
    </location>
</feature>
<feature type="region of interest" description="Disordered" evidence="1">
    <location>
        <begin position="1"/>
        <end position="95"/>
    </location>
</feature>
<dbReference type="OMA" id="EYPVEQD"/>
<accession>A0A9Q8L5A7</accession>
<dbReference type="Pfam" id="PF24355">
    <property type="entry name" value="DUF7514"/>
    <property type="match status" value="1"/>
</dbReference>
<feature type="compositionally biased region" description="Low complexity" evidence="1">
    <location>
        <begin position="21"/>
        <end position="35"/>
    </location>
</feature>
<dbReference type="Proteomes" id="UP000756132">
    <property type="component" value="Chromosome 1"/>
</dbReference>
<dbReference type="PANTHER" id="PTHR39611:SF1">
    <property type="entry name" value="HYDROXYPROLINE-RICH GLYCOPROTEIN DZ-HRGP"/>
    <property type="match status" value="1"/>
</dbReference>
<organism evidence="3 4">
    <name type="scientific">Passalora fulva</name>
    <name type="common">Tomato leaf mold</name>
    <name type="synonym">Cladosporium fulvum</name>
    <dbReference type="NCBI Taxonomy" id="5499"/>
    <lineage>
        <taxon>Eukaryota</taxon>
        <taxon>Fungi</taxon>
        <taxon>Dikarya</taxon>
        <taxon>Ascomycota</taxon>
        <taxon>Pezizomycotina</taxon>
        <taxon>Dothideomycetes</taxon>
        <taxon>Dothideomycetidae</taxon>
        <taxon>Mycosphaerellales</taxon>
        <taxon>Mycosphaerellaceae</taxon>
        <taxon>Fulvia</taxon>
    </lineage>
</organism>
<feature type="compositionally biased region" description="Polar residues" evidence="1">
    <location>
        <begin position="796"/>
        <end position="810"/>
    </location>
</feature>
<feature type="compositionally biased region" description="Polar residues" evidence="1">
    <location>
        <begin position="74"/>
        <end position="83"/>
    </location>
</feature>
<reference evidence="3" key="1">
    <citation type="submission" date="2021-12" db="EMBL/GenBank/DDBJ databases">
        <authorList>
            <person name="Zaccaron A."/>
            <person name="Stergiopoulos I."/>
        </authorList>
    </citation>
    <scope>NUCLEOTIDE SEQUENCE</scope>
    <source>
        <strain evidence="3">Race5_Kim</strain>
    </source>
</reference>
<dbReference type="PANTHER" id="PTHR39611">
    <property type="entry name" value="HYDROXYPROLINE-RICH GLYCOPROTEIN DZ-HRGP-RELATED"/>
    <property type="match status" value="1"/>
</dbReference>
<dbReference type="OrthoDB" id="5413703at2759"/>
<evidence type="ECO:0000259" key="2">
    <source>
        <dbReference type="Pfam" id="PF24355"/>
    </source>
</evidence>
<evidence type="ECO:0000313" key="3">
    <source>
        <dbReference type="EMBL" id="UJO11004.1"/>
    </source>
</evidence>